<keyword evidence="4" id="KW-0812">Transmembrane</keyword>
<dbReference type="AlphaFoldDB" id="A0A0C3KE75"/>
<accession>A0A0C3KE75</accession>
<feature type="domain" description="SNF2 N-terminal" evidence="5">
    <location>
        <begin position="118"/>
        <end position="214"/>
    </location>
</feature>
<dbReference type="Gene3D" id="3.40.50.10810">
    <property type="entry name" value="Tandem AAA-ATPase domain"/>
    <property type="match status" value="1"/>
</dbReference>
<dbReference type="Pfam" id="PF00176">
    <property type="entry name" value="SNF2-rel_dom"/>
    <property type="match status" value="1"/>
</dbReference>
<dbReference type="HOGENOM" id="CLU_963753_0_0_1"/>
<feature type="region of interest" description="Disordered" evidence="3">
    <location>
        <begin position="22"/>
        <end position="50"/>
    </location>
</feature>
<protein>
    <recommendedName>
        <fullName evidence="5">SNF2 N-terminal domain-containing protein</fullName>
    </recommendedName>
</protein>
<dbReference type="GO" id="GO:0005524">
    <property type="term" value="F:ATP binding"/>
    <property type="evidence" value="ECO:0007669"/>
    <property type="project" value="InterPro"/>
</dbReference>
<dbReference type="OrthoDB" id="3270319at2759"/>
<feature type="transmembrane region" description="Helical" evidence="4">
    <location>
        <begin position="129"/>
        <end position="148"/>
    </location>
</feature>
<dbReference type="Proteomes" id="UP000054248">
    <property type="component" value="Unassembled WGS sequence"/>
</dbReference>
<sequence length="289" mass="31373">MKGRETLAKSVDDLGMGVSESIEGEGFLVSKTQPTKGPTKPGTPSSAGSAWSDKGIEDLVGLQTNIFLHVVFQPLTDPSPYPNLVNQCLNSDDLGMEELQGAAACLLQLFQPQKGDKCSATLFCNKMGLARTFMMILYIALVAHYATLQAASKPPPLLLSEQGLKHFPGLEHIPTSSPTLIIVPSSLVDQWINKSNRLFAPGAFSRFKYNPYGSNCVQHQHKCELPVGWFSGLHKPKAVSAGDIIVEIRDYRNMGSRCLGLIKLRQAAHHMTGLSETPIYNSPLVGKLA</sequence>
<evidence type="ECO:0000256" key="2">
    <source>
        <dbReference type="ARBA" id="ARBA00022840"/>
    </source>
</evidence>
<dbReference type="EMBL" id="KN823204">
    <property type="protein sequence ID" value="KIO19758.1"/>
    <property type="molecule type" value="Genomic_DNA"/>
</dbReference>
<evidence type="ECO:0000256" key="3">
    <source>
        <dbReference type="SAM" id="MobiDB-lite"/>
    </source>
</evidence>
<evidence type="ECO:0000313" key="6">
    <source>
        <dbReference type="EMBL" id="KIO19758.1"/>
    </source>
</evidence>
<gene>
    <name evidence="6" type="ORF">M407DRAFT_11241</name>
</gene>
<evidence type="ECO:0000259" key="5">
    <source>
        <dbReference type="Pfam" id="PF00176"/>
    </source>
</evidence>
<keyword evidence="2" id="KW-0067">ATP-binding</keyword>
<organism evidence="6 7">
    <name type="scientific">Tulasnella calospora MUT 4182</name>
    <dbReference type="NCBI Taxonomy" id="1051891"/>
    <lineage>
        <taxon>Eukaryota</taxon>
        <taxon>Fungi</taxon>
        <taxon>Dikarya</taxon>
        <taxon>Basidiomycota</taxon>
        <taxon>Agaricomycotina</taxon>
        <taxon>Agaricomycetes</taxon>
        <taxon>Cantharellales</taxon>
        <taxon>Tulasnellaceae</taxon>
        <taxon>Tulasnella</taxon>
    </lineage>
</organism>
<reference evidence="6 7" key="1">
    <citation type="submission" date="2014-04" db="EMBL/GenBank/DDBJ databases">
        <authorList>
            <consortium name="DOE Joint Genome Institute"/>
            <person name="Kuo A."/>
            <person name="Girlanda M."/>
            <person name="Perotto S."/>
            <person name="Kohler A."/>
            <person name="Nagy L.G."/>
            <person name="Floudas D."/>
            <person name="Copeland A."/>
            <person name="Barry K.W."/>
            <person name="Cichocki N."/>
            <person name="Veneault-Fourrey C."/>
            <person name="LaButti K."/>
            <person name="Lindquist E.A."/>
            <person name="Lipzen A."/>
            <person name="Lundell T."/>
            <person name="Morin E."/>
            <person name="Murat C."/>
            <person name="Sun H."/>
            <person name="Tunlid A."/>
            <person name="Henrissat B."/>
            <person name="Grigoriev I.V."/>
            <person name="Hibbett D.S."/>
            <person name="Martin F."/>
            <person name="Nordberg H.P."/>
            <person name="Cantor M.N."/>
            <person name="Hua S.X."/>
        </authorList>
    </citation>
    <scope>NUCLEOTIDE SEQUENCE [LARGE SCALE GENOMIC DNA]</scope>
    <source>
        <strain evidence="6 7">MUT 4182</strain>
    </source>
</reference>
<proteinExistence type="predicted"/>
<keyword evidence="4" id="KW-1133">Transmembrane helix</keyword>
<evidence type="ECO:0000256" key="4">
    <source>
        <dbReference type="SAM" id="Phobius"/>
    </source>
</evidence>
<reference evidence="7" key="2">
    <citation type="submission" date="2015-01" db="EMBL/GenBank/DDBJ databases">
        <title>Evolutionary Origins and Diversification of the Mycorrhizal Mutualists.</title>
        <authorList>
            <consortium name="DOE Joint Genome Institute"/>
            <consortium name="Mycorrhizal Genomics Consortium"/>
            <person name="Kohler A."/>
            <person name="Kuo A."/>
            <person name="Nagy L.G."/>
            <person name="Floudas D."/>
            <person name="Copeland A."/>
            <person name="Barry K.W."/>
            <person name="Cichocki N."/>
            <person name="Veneault-Fourrey C."/>
            <person name="LaButti K."/>
            <person name="Lindquist E.A."/>
            <person name="Lipzen A."/>
            <person name="Lundell T."/>
            <person name="Morin E."/>
            <person name="Murat C."/>
            <person name="Riley R."/>
            <person name="Ohm R."/>
            <person name="Sun H."/>
            <person name="Tunlid A."/>
            <person name="Henrissat B."/>
            <person name="Grigoriev I.V."/>
            <person name="Hibbett D.S."/>
            <person name="Martin F."/>
        </authorList>
    </citation>
    <scope>NUCLEOTIDE SEQUENCE [LARGE SCALE GENOMIC DNA]</scope>
    <source>
        <strain evidence="7">MUT 4182</strain>
    </source>
</reference>
<keyword evidence="4" id="KW-0472">Membrane</keyword>
<keyword evidence="7" id="KW-1185">Reference proteome</keyword>
<feature type="compositionally biased region" description="Low complexity" evidence="3">
    <location>
        <begin position="30"/>
        <end position="46"/>
    </location>
</feature>
<evidence type="ECO:0000313" key="7">
    <source>
        <dbReference type="Proteomes" id="UP000054248"/>
    </source>
</evidence>
<dbReference type="InterPro" id="IPR038718">
    <property type="entry name" value="SNF2-like_sf"/>
</dbReference>
<name>A0A0C3KE75_9AGAM</name>
<keyword evidence="1" id="KW-0547">Nucleotide-binding</keyword>
<evidence type="ECO:0000256" key="1">
    <source>
        <dbReference type="ARBA" id="ARBA00022741"/>
    </source>
</evidence>
<dbReference type="InterPro" id="IPR000330">
    <property type="entry name" value="SNF2_N"/>
</dbReference>